<dbReference type="RefSeq" id="WP_134834269.1">
    <property type="nucleotide sequence ID" value="NZ_SATR01000003.1"/>
</dbReference>
<keyword evidence="1" id="KW-0732">Signal</keyword>
<feature type="signal peptide" evidence="1">
    <location>
        <begin position="1"/>
        <end position="18"/>
    </location>
</feature>
<dbReference type="OrthoDB" id="6293877at2"/>
<evidence type="ECO:0008006" key="4">
    <source>
        <dbReference type="Google" id="ProtNLM"/>
    </source>
</evidence>
<comment type="caution">
    <text evidence="2">The sequence shown here is derived from an EMBL/GenBank/DDBJ whole genome shotgun (WGS) entry which is preliminary data.</text>
</comment>
<proteinExistence type="predicted"/>
<feature type="chain" id="PRO_5021488278" description="DUF2195 family protein" evidence="1">
    <location>
        <begin position="19"/>
        <end position="110"/>
    </location>
</feature>
<evidence type="ECO:0000256" key="1">
    <source>
        <dbReference type="SAM" id="SignalP"/>
    </source>
</evidence>
<gene>
    <name evidence="2" type="ORF">ELS82_03620</name>
</gene>
<reference evidence="2 3" key="1">
    <citation type="submission" date="2019-01" db="EMBL/GenBank/DDBJ databases">
        <title>Vibrio BEI176 sp. nov, a marine bacterium isolated from China: eastern marignal seas.</title>
        <authorList>
            <person name="Li B."/>
        </authorList>
    </citation>
    <scope>NUCLEOTIDE SEQUENCE [LARGE SCALE GENOMIC DNA]</scope>
    <source>
        <strain evidence="2 3">BEI176</strain>
    </source>
</reference>
<evidence type="ECO:0000313" key="2">
    <source>
        <dbReference type="EMBL" id="TFH93050.1"/>
    </source>
</evidence>
<accession>A0A4Y8WJE6</accession>
<organism evidence="2 3">
    <name type="scientific">Vibrio ouci</name>
    <dbReference type="NCBI Taxonomy" id="2499078"/>
    <lineage>
        <taxon>Bacteria</taxon>
        <taxon>Pseudomonadati</taxon>
        <taxon>Pseudomonadota</taxon>
        <taxon>Gammaproteobacteria</taxon>
        <taxon>Vibrionales</taxon>
        <taxon>Vibrionaceae</taxon>
        <taxon>Vibrio</taxon>
    </lineage>
</organism>
<protein>
    <recommendedName>
        <fullName evidence="4">DUF2195 family protein</fullName>
    </recommendedName>
</protein>
<dbReference type="Proteomes" id="UP000297753">
    <property type="component" value="Unassembled WGS sequence"/>
</dbReference>
<name>A0A4Y8WJE6_9VIBR</name>
<evidence type="ECO:0000313" key="3">
    <source>
        <dbReference type="Proteomes" id="UP000297753"/>
    </source>
</evidence>
<dbReference type="AlphaFoldDB" id="A0A4Y8WJE6"/>
<keyword evidence="3" id="KW-1185">Reference proteome</keyword>
<sequence>MKFKFLTLLMFVSLNLNAGDTTVETFVHAVYTYGRDTGQAENMLVVKVSNPVQGCEDGFYISPEDNRTNSGFSSLLLSAFHANSKVYFAAYTHDLKIGQHCKAHSIGLVR</sequence>
<dbReference type="EMBL" id="SATR01000003">
    <property type="protein sequence ID" value="TFH93050.1"/>
    <property type="molecule type" value="Genomic_DNA"/>
</dbReference>